<gene>
    <name evidence="2" type="ORF">PLEPLA_LOCUS8822</name>
</gene>
<keyword evidence="3" id="KW-1185">Reference proteome</keyword>
<organism evidence="2 3">
    <name type="scientific">Pleuronectes platessa</name>
    <name type="common">European plaice</name>
    <dbReference type="NCBI Taxonomy" id="8262"/>
    <lineage>
        <taxon>Eukaryota</taxon>
        <taxon>Metazoa</taxon>
        <taxon>Chordata</taxon>
        <taxon>Craniata</taxon>
        <taxon>Vertebrata</taxon>
        <taxon>Euteleostomi</taxon>
        <taxon>Actinopterygii</taxon>
        <taxon>Neopterygii</taxon>
        <taxon>Teleostei</taxon>
        <taxon>Neoteleostei</taxon>
        <taxon>Acanthomorphata</taxon>
        <taxon>Carangaria</taxon>
        <taxon>Pleuronectiformes</taxon>
        <taxon>Pleuronectoidei</taxon>
        <taxon>Pleuronectidae</taxon>
        <taxon>Pleuronectes</taxon>
    </lineage>
</organism>
<name>A0A9N7Y769_PLEPL</name>
<feature type="compositionally biased region" description="Basic and acidic residues" evidence="1">
    <location>
        <begin position="84"/>
        <end position="101"/>
    </location>
</feature>
<evidence type="ECO:0000313" key="3">
    <source>
        <dbReference type="Proteomes" id="UP001153269"/>
    </source>
</evidence>
<dbReference type="AlphaFoldDB" id="A0A9N7Y769"/>
<feature type="region of interest" description="Disordered" evidence="1">
    <location>
        <begin position="40"/>
        <end position="101"/>
    </location>
</feature>
<dbReference type="EMBL" id="CADEAL010000493">
    <property type="protein sequence ID" value="CAB1420945.1"/>
    <property type="molecule type" value="Genomic_DNA"/>
</dbReference>
<protein>
    <submittedName>
        <fullName evidence="2">Uncharacterized protein</fullName>
    </submittedName>
</protein>
<dbReference type="Proteomes" id="UP001153269">
    <property type="component" value="Unassembled WGS sequence"/>
</dbReference>
<reference evidence="2" key="1">
    <citation type="submission" date="2020-03" db="EMBL/GenBank/DDBJ databases">
        <authorList>
            <person name="Weist P."/>
        </authorList>
    </citation>
    <scope>NUCLEOTIDE SEQUENCE</scope>
</reference>
<comment type="caution">
    <text evidence="2">The sequence shown here is derived from an EMBL/GenBank/DDBJ whole genome shotgun (WGS) entry which is preliminary data.</text>
</comment>
<proteinExistence type="predicted"/>
<accession>A0A9N7Y769</accession>
<sequence>MQREDPKAAFRHDLRVKSLRIGSRVYPDFSFHTCTTQREVEQPGGVLRTVHRRLDEEEEREEEEEEEEEEERERQGFPQIQLSMEERKRDGLSREMAAEQK</sequence>
<evidence type="ECO:0000313" key="2">
    <source>
        <dbReference type="EMBL" id="CAB1420945.1"/>
    </source>
</evidence>
<feature type="compositionally biased region" description="Acidic residues" evidence="1">
    <location>
        <begin position="56"/>
        <end position="71"/>
    </location>
</feature>
<evidence type="ECO:0000256" key="1">
    <source>
        <dbReference type="SAM" id="MobiDB-lite"/>
    </source>
</evidence>